<comment type="cofactor">
    <cofactor evidence="1">
        <name>Zn(2+)</name>
        <dbReference type="ChEBI" id="CHEBI:29105"/>
    </cofactor>
</comment>
<dbReference type="InterPro" id="IPR001279">
    <property type="entry name" value="Metallo-B-lactamas"/>
</dbReference>
<comment type="similarity">
    <text evidence="2">Belongs to the metallo-beta-lactamase superfamily.</text>
</comment>
<dbReference type="GO" id="GO:0046872">
    <property type="term" value="F:metal ion binding"/>
    <property type="evidence" value="ECO:0007669"/>
    <property type="project" value="UniProtKB-KW"/>
</dbReference>
<dbReference type="InterPro" id="IPR051013">
    <property type="entry name" value="MBL_superfamily_lactonases"/>
</dbReference>
<evidence type="ECO:0000313" key="8">
    <source>
        <dbReference type="Proteomes" id="UP000031802"/>
    </source>
</evidence>
<dbReference type="STRING" id="1229276.DI53_2301"/>
<keyword evidence="4" id="KW-0378">Hydrolase</keyword>
<evidence type="ECO:0000256" key="4">
    <source>
        <dbReference type="ARBA" id="ARBA00022801"/>
    </source>
</evidence>
<organism evidence="7 8">
    <name type="scientific">Sphingobacterium deserti</name>
    <dbReference type="NCBI Taxonomy" id="1229276"/>
    <lineage>
        <taxon>Bacteria</taxon>
        <taxon>Pseudomonadati</taxon>
        <taxon>Bacteroidota</taxon>
        <taxon>Sphingobacteriia</taxon>
        <taxon>Sphingobacteriales</taxon>
        <taxon>Sphingobacteriaceae</taxon>
        <taxon>Sphingobacterium</taxon>
    </lineage>
</organism>
<dbReference type="Pfam" id="PF00753">
    <property type="entry name" value="Lactamase_B"/>
    <property type="match status" value="1"/>
</dbReference>
<dbReference type="Gene3D" id="3.60.15.10">
    <property type="entry name" value="Ribonuclease Z/Hydroxyacylglutathione hydrolase-like"/>
    <property type="match status" value="1"/>
</dbReference>
<dbReference type="RefSeq" id="WP_037499243.1">
    <property type="nucleotide sequence ID" value="NZ_JJMU01000033.1"/>
</dbReference>
<name>A0A0B8T6T2_9SPHI</name>
<dbReference type="PANTHER" id="PTHR42978:SF2">
    <property type="entry name" value="102 KBASES UNSTABLE REGION: FROM 1 TO 119443"/>
    <property type="match status" value="1"/>
</dbReference>
<accession>A0A0B8T6T2</accession>
<dbReference type="Proteomes" id="UP000031802">
    <property type="component" value="Unassembled WGS sequence"/>
</dbReference>
<sequence>MIKAYSLYEGSFSVDASKAFVPFDPEKDDPLTRKGSIFVHVHPFLVVSDDGLILCDTGLGFSDEGGLLLHQNIRKLGYDPDDVKYVLMSHLHKDHTGGMVDFKDGVARIAFPNAEYFVQRGEWEYAFSGENSSYRTEIFDVIQRSGNLVLLDGDGQINPQIRYEVNGAHTPHHQAFHIHVDDEHYFFGGDVLPDPVEIFKNFIAKYDYDGRKARDLRNEYWEKGRADNWTYLFYHSKSIAIGKGEQREDGSYHIVDVAKK</sequence>
<evidence type="ECO:0000256" key="5">
    <source>
        <dbReference type="ARBA" id="ARBA00022833"/>
    </source>
</evidence>
<keyword evidence="3" id="KW-0479">Metal-binding</keyword>
<dbReference type="PANTHER" id="PTHR42978">
    <property type="entry name" value="QUORUM-QUENCHING LACTONASE YTNP-RELATED-RELATED"/>
    <property type="match status" value="1"/>
</dbReference>
<reference evidence="8" key="1">
    <citation type="submission" date="2014-04" db="EMBL/GenBank/DDBJ databases">
        <title>Whole-Genome optical mapping and complete genome sequence of Sphingobacterium deserti sp. nov., a new spaces isolated from desert in the west of China.</title>
        <authorList>
            <person name="Teng C."/>
            <person name="Zhou Z."/>
            <person name="Li X."/>
            <person name="Chen M."/>
            <person name="Lin M."/>
            <person name="Wang L."/>
            <person name="Su S."/>
            <person name="Zhang C."/>
            <person name="Zhang W."/>
        </authorList>
    </citation>
    <scope>NUCLEOTIDE SEQUENCE [LARGE SCALE GENOMIC DNA]</scope>
    <source>
        <strain evidence="8">ACCC05744</strain>
    </source>
</reference>
<dbReference type="GO" id="GO:0016787">
    <property type="term" value="F:hydrolase activity"/>
    <property type="evidence" value="ECO:0007669"/>
    <property type="project" value="UniProtKB-KW"/>
</dbReference>
<gene>
    <name evidence="7" type="ORF">DI53_2301</name>
</gene>
<keyword evidence="8" id="KW-1185">Reference proteome</keyword>
<dbReference type="EMBL" id="JJMU01000033">
    <property type="protein sequence ID" value="KGE13889.1"/>
    <property type="molecule type" value="Genomic_DNA"/>
</dbReference>
<dbReference type="AlphaFoldDB" id="A0A0B8T6T2"/>
<dbReference type="OrthoDB" id="9802897at2"/>
<feature type="domain" description="Metallo-beta-lactamase" evidence="6">
    <location>
        <begin position="40"/>
        <end position="235"/>
    </location>
</feature>
<evidence type="ECO:0000313" key="7">
    <source>
        <dbReference type="EMBL" id="KGE13889.1"/>
    </source>
</evidence>
<protein>
    <submittedName>
        <fullName evidence="7">Beta-lactamase domain protein</fullName>
    </submittedName>
</protein>
<proteinExistence type="inferred from homology"/>
<dbReference type="SUPFAM" id="SSF56281">
    <property type="entry name" value="Metallo-hydrolase/oxidoreductase"/>
    <property type="match status" value="1"/>
</dbReference>
<evidence type="ECO:0000256" key="2">
    <source>
        <dbReference type="ARBA" id="ARBA00007749"/>
    </source>
</evidence>
<comment type="caution">
    <text evidence="7">The sequence shown here is derived from an EMBL/GenBank/DDBJ whole genome shotgun (WGS) entry which is preliminary data.</text>
</comment>
<dbReference type="SMART" id="SM00849">
    <property type="entry name" value="Lactamase_B"/>
    <property type="match status" value="1"/>
</dbReference>
<evidence type="ECO:0000259" key="6">
    <source>
        <dbReference type="SMART" id="SM00849"/>
    </source>
</evidence>
<dbReference type="InterPro" id="IPR036866">
    <property type="entry name" value="RibonucZ/Hydroxyglut_hydro"/>
</dbReference>
<reference evidence="7 8" key="2">
    <citation type="journal article" date="2015" name="PLoS ONE">
        <title>Whole-Genome Optical Mapping and Finished Genome Sequence of Sphingobacterium deserti sp. nov., a New Species Isolated from the Western Desert of China.</title>
        <authorList>
            <person name="Teng C."/>
            <person name="Zhou Z."/>
            <person name="Molnar I."/>
            <person name="Li X."/>
            <person name="Tang R."/>
            <person name="Chen M."/>
            <person name="Wang L."/>
            <person name="Su S."/>
            <person name="Zhang W."/>
            <person name="Lin M."/>
        </authorList>
    </citation>
    <scope>NUCLEOTIDE SEQUENCE [LARGE SCALE GENOMIC DNA]</scope>
    <source>
        <strain evidence="8">ACCC05744</strain>
    </source>
</reference>
<dbReference type="PATRIC" id="fig|1229276.3.peg.2363"/>
<evidence type="ECO:0000256" key="3">
    <source>
        <dbReference type="ARBA" id="ARBA00022723"/>
    </source>
</evidence>
<dbReference type="eggNOG" id="COG0491">
    <property type="taxonomic scope" value="Bacteria"/>
</dbReference>
<keyword evidence="5" id="KW-0862">Zinc</keyword>
<evidence type="ECO:0000256" key="1">
    <source>
        <dbReference type="ARBA" id="ARBA00001947"/>
    </source>
</evidence>